<comment type="caution">
    <text evidence="1">The sequence shown here is derived from an EMBL/GenBank/DDBJ whole genome shotgun (WGS) entry which is preliminary data.</text>
</comment>
<proteinExistence type="predicted"/>
<evidence type="ECO:0000313" key="2">
    <source>
        <dbReference type="Proteomes" id="UP000278843"/>
    </source>
</evidence>
<dbReference type="RefSeq" id="WP_221765893.1">
    <property type="nucleotide sequence ID" value="NZ_RJPU01000001.1"/>
</dbReference>
<dbReference type="Proteomes" id="UP000278843">
    <property type="component" value="Unassembled WGS sequence"/>
</dbReference>
<name>A0A428HML7_STRCR</name>
<protein>
    <submittedName>
        <fullName evidence="1">Uncharacterized protein</fullName>
    </submittedName>
</protein>
<accession>A0A428HML7</accession>
<sequence>MAVDIANNFYPIAKAGKLRKLEKALDAVDAVNDASKATKAADKASDVARVADKVDDVKDGIKINPLEDIIFTDKVKKQMKQGDLHSFPEVVEPFGSEGKLSTITGGDGIVREKT</sequence>
<dbReference type="EMBL" id="RJPU01000001">
    <property type="protein sequence ID" value="RSJ97084.1"/>
    <property type="molecule type" value="Genomic_DNA"/>
</dbReference>
<gene>
    <name evidence="1" type="ORF">D8790_02240</name>
</gene>
<organism evidence="1 2">
    <name type="scientific">Streptococcus cristatus</name>
    <dbReference type="NCBI Taxonomy" id="45634"/>
    <lineage>
        <taxon>Bacteria</taxon>
        <taxon>Bacillati</taxon>
        <taxon>Bacillota</taxon>
        <taxon>Bacilli</taxon>
        <taxon>Lactobacillales</taxon>
        <taxon>Streptococcaceae</taxon>
        <taxon>Streptococcus</taxon>
    </lineage>
</organism>
<dbReference type="AlphaFoldDB" id="A0A428HML7"/>
<evidence type="ECO:0000313" key="1">
    <source>
        <dbReference type="EMBL" id="RSJ97084.1"/>
    </source>
</evidence>
<reference evidence="1 2" key="1">
    <citation type="submission" date="2018-11" db="EMBL/GenBank/DDBJ databases">
        <title>Species Designations Belie Phenotypic and Genotypic Heterogeneity in Oral Streptococci.</title>
        <authorList>
            <person name="Velsko I."/>
        </authorList>
    </citation>
    <scope>NUCLEOTIDE SEQUENCE [LARGE SCALE GENOMIC DNA]</scope>
    <source>
        <strain evidence="1 2">BCC13</strain>
    </source>
</reference>